<organism evidence="2 3">
    <name type="scientific">Acer negundo</name>
    <name type="common">Box elder</name>
    <dbReference type="NCBI Taxonomy" id="4023"/>
    <lineage>
        <taxon>Eukaryota</taxon>
        <taxon>Viridiplantae</taxon>
        <taxon>Streptophyta</taxon>
        <taxon>Embryophyta</taxon>
        <taxon>Tracheophyta</taxon>
        <taxon>Spermatophyta</taxon>
        <taxon>Magnoliopsida</taxon>
        <taxon>eudicotyledons</taxon>
        <taxon>Gunneridae</taxon>
        <taxon>Pentapetalae</taxon>
        <taxon>rosids</taxon>
        <taxon>malvids</taxon>
        <taxon>Sapindales</taxon>
        <taxon>Sapindaceae</taxon>
        <taxon>Hippocastanoideae</taxon>
        <taxon>Acereae</taxon>
        <taxon>Acer</taxon>
    </lineage>
</organism>
<feature type="domain" description="PUB2-4-like N-terminal" evidence="1">
    <location>
        <begin position="1"/>
        <end position="72"/>
    </location>
</feature>
<accession>A0AAD5IZ88</accession>
<sequence>MDMTVNEAREFMENWSLKMSKISSVLLSDALLIKIQSSSLEICRILCAFLESSPSSSSISGVQHCMQQIRCLEQERITEHITEVLGGQQDDIIPSTNLLIEVTESLGLTSNQELLKESVAVEKERMNAQVNQNKGQLAQTNRIVDLISHIRDYMQKIERI</sequence>
<protein>
    <recommendedName>
        <fullName evidence="1">PUB2-4-like N-terminal domain-containing protein</fullName>
    </recommendedName>
</protein>
<dbReference type="InterPro" id="IPR057314">
    <property type="entry name" value="PUB2-4-like_N"/>
</dbReference>
<comment type="caution">
    <text evidence="2">The sequence shown here is derived from an EMBL/GenBank/DDBJ whole genome shotgun (WGS) entry which is preliminary data.</text>
</comment>
<evidence type="ECO:0000313" key="2">
    <source>
        <dbReference type="EMBL" id="KAI9180869.1"/>
    </source>
</evidence>
<gene>
    <name evidence="2" type="ORF">LWI28_008890</name>
</gene>
<evidence type="ECO:0000313" key="3">
    <source>
        <dbReference type="Proteomes" id="UP001064489"/>
    </source>
</evidence>
<evidence type="ECO:0000259" key="1">
    <source>
        <dbReference type="Pfam" id="PF25240"/>
    </source>
</evidence>
<reference evidence="2" key="2">
    <citation type="submission" date="2023-02" db="EMBL/GenBank/DDBJ databases">
        <authorList>
            <person name="Swenson N.G."/>
            <person name="Wegrzyn J.L."/>
            <person name="Mcevoy S.L."/>
        </authorList>
    </citation>
    <scope>NUCLEOTIDE SEQUENCE</scope>
    <source>
        <strain evidence="2">91603</strain>
        <tissue evidence="2">Leaf</tissue>
    </source>
</reference>
<dbReference type="EMBL" id="JAJSOW010000101">
    <property type="protein sequence ID" value="KAI9180869.1"/>
    <property type="molecule type" value="Genomic_DNA"/>
</dbReference>
<keyword evidence="3" id="KW-1185">Reference proteome</keyword>
<name>A0AAD5IZ88_ACENE</name>
<dbReference type="Proteomes" id="UP001064489">
    <property type="component" value="Chromosome 4"/>
</dbReference>
<reference evidence="2" key="1">
    <citation type="journal article" date="2022" name="Plant J.">
        <title>Strategies of tolerance reflected in two North American maple genomes.</title>
        <authorList>
            <person name="McEvoy S.L."/>
            <person name="Sezen U.U."/>
            <person name="Trouern-Trend A."/>
            <person name="McMahon S.M."/>
            <person name="Schaberg P.G."/>
            <person name="Yang J."/>
            <person name="Wegrzyn J.L."/>
            <person name="Swenson N.G."/>
        </authorList>
    </citation>
    <scope>NUCLEOTIDE SEQUENCE</scope>
    <source>
        <strain evidence="2">91603</strain>
    </source>
</reference>
<proteinExistence type="predicted"/>
<dbReference type="AlphaFoldDB" id="A0AAD5IZ88"/>
<dbReference type="Pfam" id="PF25240">
    <property type="entry name" value="PUB2_N"/>
    <property type="match status" value="1"/>
</dbReference>